<feature type="transmembrane region" description="Helical" evidence="6">
    <location>
        <begin position="20"/>
        <end position="39"/>
    </location>
</feature>
<feature type="domain" description="EamA" evidence="7">
    <location>
        <begin position="33"/>
        <end position="163"/>
    </location>
</feature>
<name>A0A1Y5I6W2_OSTTA</name>
<dbReference type="Proteomes" id="UP000195557">
    <property type="component" value="Unassembled WGS sequence"/>
</dbReference>
<feature type="transmembrane region" description="Helical" evidence="6">
    <location>
        <begin position="149"/>
        <end position="167"/>
    </location>
</feature>
<protein>
    <submittedName>
        <fullName evidence="8">DMT family transporter: drug/metabolite</fullName>
    </submittedName>
</protein>
<feature type="transmembrane region" description="Helical" evidence="6">
    <location>
        <begin position="285"/>
        <end position="303"/>
    </location>
</feature>
<dbReference type="InterPro" id="IPR037185">
    <property type="entry name" value="EmrE-like"/>
</dbReference>
<feature type="transmembrane region" description="Helical" evidence="6">
    <location>
        <begin position="203"/>
        <end position="225"/>
    </location>
</feature>
<sequence length="309" mass="33248">MSVQKGASQNQNLKHAQSHAADAGAAPSAFLVGIGWFFAHQLIGVGNDVIMKYTGSNLGVAQVVFLRFLFATLTMVPVMVAMGKESWKTDRVPLHIARSALLAGGIFMYVKGLTIAPIAVVTTLNFTIPLFTLVLARIFLKETVDATRWIGTLVGFAGVTIVMQPGGAVFNPMWLVVLLSATMFASLDVLNKVFIGKESFWAMIFYTALFTTCIVAYPALTSWVAPTMTQYGLMAILGAGANGLLYCLLKSFSMVDASALAPFRYTELILSAGVGFLLFGEVPAMSTFLGACVIIPSTLYVVWKENQKS</sequence>
<keyword evidence="3 6" id="KW-0812">Transmembrane</keyword>
<evidence type="ECO:0000313" key="8">
    <source>
        <dbReference type="EMBL" id="OUS42912.1"/>
    </source>
</evidence>
<comment type="subcellular location">
    <subcellularLocation>
        <location evidence="1">Membrane</location>
        <topology evidence="1">Multi-pass membrane protein</topology>
    </subcellularLocation>
</comment>
<keyword evidence="4 6" id="KW-1133">Transmembrane helix</keyword>
<dbReference type="SUPFAM" id="SSF103481">
    <property type="entry name" value="Multidrug resistance efflux transporter EmrE"/>
    <property type="match status" value="2"/>
</dbReference>
<feature type="transmembrane region" description="Helical" evidence="6">
    <location>
        <begin position="92"/>
        <end position="110"/>
    </location>
</feature>
<dbReference type="EMBL" id="KZ155838">
    <property type="protein sequence ID" value="OUS42912.1"/>
    <property type="molecule type" value="Genomic_DNA"/>
</dbReference>
<proteinExistence type="inferred from homology"/>
<dbReference type="PANTHER" id="PTHR22911">
    <property type="entry name" value="ACYL-MALONYL CONDENSING ENZYME-RELATED"/>
    <property type="match status" value="1"/>
</dbReference>
<feature type="transmembrane region" description="Helical" evidence="6">
    <location>
        <begin position="59"/>
        <end position="80"/>
    </location>
</feature>
<feature type="domain" description="EamA" evidence="7">
    <location>
        <begin position="175"/>
        <end position="302"/>
    </location>
</feature>
<dbReference type="InterPro" id="IPR000620">
    <property type="entry name" value="EamA_dom"/>
</dbReference>
<evidence type="ECO:0000256" key="1">
    <source>
        <dbReference type="ARBA" id="ARBA00004141"/>
    </source>
</evidence>
<organism evidence="8">
    <name type="scientific">Ostreococcus tauri</name>
    <name type="common">Marine green alga</name>
    <dbReference type="NCBI Taxonomy" id="70448"/>
    <lineage>
        <taxon>Eukaryota</taxon>
        <taxon>Viridiplantae</taxon>
        <taxon>Chlorophyta</taxon>
        <taxon>Mamiellophyceae</taxon>
        <taxon>Mamiellales</taxon>
        <taxon>Bathycoccaceae</taxon>
        <taxon>Ostreococcus</taxon>
    </lineage>
</organism>
<feature type="transmembrane region" description="Helical" evidence="6">
    <location>
        <begin position="231"/>
        <end position="249"/>
    </location>
</feature>
<comment type="similarity">
    <text evidence="2">Belongs to the drug/metabolite transporter (DMT) superfamily. Plant drug/metabolite exporter (P-DME) (TC 2.A.7.4) family.</text>
</comment>
<dbReference type="Pfam" id="PF00892">
    <property type="entry name" value="EamA"/>
    <property type="match status" value="2"/>
</dbReference>
<evidence type="ECO:0000256" key="6">
    <source>
        <dbReference type="SAM" id="Phobius"/>
    </source>
</evidence>
<dbReference type="PANTHER" id="PTHR22911:SF6">
    <property type="entry name" value="SOLUTE CARRIER FAMILY 35 MEMBER G1"/>
    <property type="match status" value="1"/>
</dbReference>
<feature type="transmembrane region" description="Helical" evidence="6">
    <location>
        <begin position="116"/>
        <end position="140"/>
    </location>
</feature>
<evidence type="ECO:0000256" key="2">
    <source>
        <dbReference type="ARBA" id="ARBA00007635"/>
    </source>
</evidence>
<evidence type="ECO:0000259" key="7">
    <source>
        <dbReference type="Pfam" id="PF00892"/>
    </source>
</evidence>
<evidence type="ECO:0000256" key="5">
    <source>
        <dbReference type="ARBA" id="ARBA00023136"/>
    </source>
</evidence>
<keyword evidence="5 6" id="KW-0472">Membrane</keyword>
<reference evidence="8" key="1">
    <citation type="submission" date="2017-04" db="EMBL/GenBank/DDBJ databases">
        <title>Population genomics of picophytoplankton unveils novel chromosome hypervariability.</title>
        <authorList>
            <consortium name="DOE Joint Genome Institute"/>
            <person name="Blanc-Mathieu R."/>
            <person name="Krasovec M."/>
            <person name="Hebrard M."/>
            <person name="Yau S."/>
            <person name="Desgranges E."/>
            <person name="Martin J."/>
            <person name="Schackwitz W."/>
            <person name="Kuo A."/>
            <person name="Salin G."/>
            <person name="Donnadieu C."/>
            <person name="Desdevises Y."/>
            <person name="Sanchez-Ferandin S."/>
            <person name="Moreau H."/>
            <person name="Rivals E."/>
            <person name="Grigoriev I.V."/>
            <person name="Grimsley N."/>
            <person name="Eyre-Walker A."/>
            <person name="Piganeau G."/>
        </authorList>
    </citation>
    <scope>NUCLEOTIDE SEQUENCE [LARGE SCALE GENOMIC DNA]</scope>
    <source>
        <strain evidence="8">RCC 1115</strain>
    </source>
</reference>
<gene>
    <name evidence="8" type="ORF">BE221DRAFT_142538</name>
</gene>
<evidence type="ECO:0000256" key="3">
    <source>
        <dbReference type="ARBA" id="ARBA00022692"/>
    </source>
</evidence>
<evidence type="ECO:0000256" key="4">
    <source>
        <dbReference type="ARBA" id="ARBA00022989"/>
    </source>
</evidence>
<feature type="transmembrane region" description="Helical" evidence="6">
    <location>
        <begin position="261"/>
        <end position="279"/>
    </location>
</feature>
<dbReference type="eggNOG" id="ENOG502SV5D">
    <property type="taxonomic scope" value="Eukaryota"/>
</dbReference>
<feature type="transmembrane region" description="Helical" evidence="6">
    <location>
        <begin position="173"/>
        <end position="191"/>
    </location>
</feature>
<dbReference type="AlphaFoldDB" id="A0A1Y5I6W2"/>
<accession>A0A1Y5I6W2</accession>
<dbReference type="GO" id="GO:0016020">
    <property type="term" value="C:membrane"/>
    <property type="evidence" value="ECO:0007669"/>
    <property type="project" value="UniProtKB-SubCell"/>
</dbReference>